<name>A0A106QDN0_9BURK</name>
<protein>
    <submittedName>
        <fullName evidence="1">Uncharacterized protein</fullName>
    </submittedName>
</protein>
<dbReference type="EMBL" id="LPHD01000049">
    <property type="protein sequence ID" value="KWA84292.1"/>
    <property type="molecule type" value="Genomic_DNA"/>
</dbReference>
<proteinExistence type="predicted"/>
<sequence>MAAPAYERTLISMVSSLIHLRTIGEELGRKDFVIPRMQAVMQDSIRAFDELTDAFDRAEEALQRDGQPYLLEWMRARSFSMGAELRFEGSSFGRQVARVRGGLSAIRLHKKLVDAKRYVVLTLEEPGFCASATGAFEPLAAFKADQLTPVLAGDRALIEMVKEGGRERQVARVLLPIKKADFDELARSPRYFRVV</sequence>
<dbReference type="Proteomes" id="UP000060630">
    <property type="component" value="Unassembled WGS sequence"/>
</dbReference>
<evidence type="ECO:0000313" key="2">
    <source>
        <dbReference type="Proteomes" id="UP000060630"/>
    </source>
</evidence>
<reference evidence="1 2" key="1">
    <citation type="submission" date="2015-11" db="EMBL/GenBank/DDBJ databases">
        <title>Expanding the genomic diversity of Burkholderia species for the development of highly accurate diagnostics.</title>
        <authorList>
            <person name="Sahl J."/>
            <person name="Keim P."/>
            <person name="Wagner D."/>
        </authorList>
    </citation>
    <scope>NUCLEOTIDE SEQUENCE [LARGE SCALE GENOMIC DNA]</scope>
    <source>
        <strain evidence="1 2">MSMB2087WGS</strain>
    </source>
</reference>
<gene>
    <name evidence="1" type="ORF">WL29_23330</name>
</gene>
<accession>A0A106QDN0</accession>
<organism evidence="1 2">
    <name type="scientific">Burkholderia ubonensis</name>
    <dbReference type="NCBI Taxonomy" id="101571"/>
    <lineage>
        <taxon>Bacteria</taxon>
        <taxon>Pseudomonadati</taxon>
        <taxon>Pseudomonadota</taxon>
        <taxon>Betaproteobacteria</taxon>
        <taxon>Burkholderiales</taxon>
        <taxon>Burkholderiaceae</taxon>
        <taxon>Burkholderia</taxon>
        <taxon>Burkholderia cepacia complex</taxon>
    </lineage>
</organism>
<comment type="caution">
    <text evidence="1">The sequence shown here is derived from an EMBL/GenBank/DDBJ whole genome shotgun (WGS) entry which is preliminary data.</text>
</comment>
<evidence type="ECO:0000313" key="1">
    <source>
        <dbReference type="EMBL" id="KWA84292.1"/>
    </source>
</evidence>
<dbReference type="AlphaFoldDB" id="A0A106QDN0"/>